<protein>
    <recommendedName>
        <fullName evidence="1">YlxR domain-containing protein</fullName>
    </recommendedName>
</protein>
<dbReference type="Gene3D" id="3.30.1330.30">
    <property type="match status" value="1"/>
</dbReference>
<accession>A0A084UEC1</accession>
<dbReference type="NCBIfam" id="NF006622">
    <property type="entry name" value="PRK09190.1"/>
    <property type="match status" value="1"/>
</dbReference>
<dbReference type="STRING" id="472175.EL18_02355"/>
<dbReference type="AlphaFoldDB" id="A0A084UEC1"/>
<dbReference type="SUPFAM" id="SSF64376">
    <property type="entry name" value="YlxR-like"/>
    <property type="match status" value="1"/>
</dbReference>
<dbReference type="Proteomes" id="UP000053675">
    <property type="component" value="Unassembled WGS sequence"/>
</dbReference>
<dbReference type="Gene3D" id="3.30.1230.10">
    <property type="entry name" value="YlxR-like"/>
    <property type="match status" value="1"/>
</dbReference>
<dbReference type="CDD" id="cd00279">
    <property type="entry name" value="YlxR"/>
    <property type="match status" value="1"/>
</dbReference>
<dbReference type="PATRIC" id="fig|472175.3.peg.2344"/>
<dbReference type="EMBL" id="JMQM01000001">
    <property type="protein sequence ID" value="KFB11307.1"/>
    <property type="molecule type" value="Genomic_DNA"/>
</dbReference>
<keyword evidence="3" id="KW-1185">Reference proteome</keyword>
<dbReference type="eggNOG" id="COG2740">
    <property type="taxonomic scope" value="Bacteria"/>
</dbReference>
<proteinExistence type="predicted"/>
<dbReference type="SUPFAM" id="SSF55315">
    <property type="entry name" value="L30e-like"/>
    <property type="match status" value="1"/>
</dbReference>
<dbReference type="OrthoDB" id="9799836at2"/>
<dbReference type="PANTHER" id="PTHR34215:SF1">
    <property type="entry name" value="YLXR DOMAIN-CONTAINING PROTEIN"/>
    <property type="match status" value="1"/>
</dbReference>
<dbReference type="PANTHER" id="PTHR34215">
    <property type="entry name" value="BLL0784 PROTEIN"/>
    <property type="match status" value="1"/>
</dbReference>
<dbReference type="Pfam" id="PF04296">
    <property type="entry name" value="YlxR"/>
    <property type="match status" value="1"/>
</dbReference>
<comment type="caution">
    <text evidence="2">The sequence shown here is derived from an EMBL/GenBank/DDBJ whole genome shotgun (WGS) entry which is preliminary data.</text>
</comment>
<feature type="domain" description="YlxR" evidence="1">
    <location>
        <begin position="4"/>
        <end position="78"/>
    </location>
</feature>
<name>A0A084UEC1_9HYPH</name>
<dbReference type="InterPro" id="IPR029064">
    <property type="entry name" value="Ribosomal_eL30-like_sf"/>
</dbReference>
<evidence type="ECO:0000313" key="3">
    <source>
        <dbReference type="Proteomes" id="UP000053675"/>
    </source>
</evidence>
<gene>
    <name evidence="2" type="ORF">EL18_02355</name>
</gene>
<dbReference type="InterPro" id="IPR007393">
    <property type="entry name" value="YlxR_dom"/>
</dbReference>
<organism evidence="2 3">
    <name type="scientific">Nitratireductor basaltis</name>
    <dbReference type="NCBI Taxonomy" id="472175"/>
    <lineage>
        <taxon>Bacteria</taxon>
        <taxon>Pseudomonadati</taxon>
        <taxon>Pseudomonadota</taxon>
        <taxon>Alphaproteobacteria</taxon>
        <taxon>Hyphomicrobiales</taxon>
        <taxon>Phyllobacteriaceae</taxon>
        <taxon>Nitratireductor</taxon>
    </lineage>
</organism>
<evidence type="ECO:0000313" key="2">
    <source>
        <dbReference type="EMBL" id="KFB11307.1"/>
    </source>
</evidence>
<evidence type="ECO:0000259" key="1">
    <source>
        <dbReference type="Pfam" id="PF04296"/>
    </source>
</evidence>
<sequence>MNDRTCIVTRQSDTPERLLRFVEGPDGTVVPDLKRNLPGRGCWVTPRRDIVEKAVAKNLFARGLKAPVKAPSDLAEQVDRLYAASALGTLGLARKAGAVALGAAKVEASVRSGKAAGVLHAIEASPDGIRKIAAARKSVAHLGGPQVPAIRLFSEQEMSLAMGATNVIHAAVLGQGPGEAALKRITALAAYRGIEPEPALPGAAGAIEDTE</sequence>
<dbReference type="InterPro" id="IPR035931">
    <property type="entry name" value="YlxR-like_sf"/>
</dbReference>
<dbReference type="InterPro" id="IPR037465">
    <property type="entry name" value="YlxR"/>
</dbReference>
<reference evidence="2 3" key="1">
    <citation type="submission" date="2014-05" db="EMBL/GenBank/DDBJ databases">
        <title>Draft Genome Sequence of Nitratireductor basaltis Strain UMTGB225, A Marine Bacterium Isolated from Green Barrel Tunicate.</title>
        <authorList>
            <person name="Gan H.Y."/>
        </authorList>
    </citation>
    <scope>NUCLEOTIDE SEQUENCE [LARGE SCALE GENOMIC DNA]</scope>
    <source>
        <strain evidence="2 3">UMTGB225</strain>
    </source>
</reference>
<dbReference type="RefSeq" id="WP_036483121.1">
    <property type="nucleotide sequence ID" value="NZ_JMQM01000001.1"/>
</dbReference>